<evidence type="ECO:0000256" key="1">
    <source>
        <dbReference type="SAM" id="Phobius"/>
    </source>
</evidence>
<name>A0AAX3ZWD8_9CAUD</name>
<feature type="transmembrane region" description="Helical" evidence="1">
    <location>
        <begin position="105"/>
        <end position="122"/>
    </location>
</feature>
<organism evidence="2 3">
    <name type="scientific">Roseobacter phage CRP-114</name>
    <dbReference type="NCBI Taxonomy" id="3072842"/>
    <lineage>
        <taxon>Viruses</taxon>
        <taxon>Duplodnaviria</taxon>
        <taxon>Heunggongvirae</taxon>
        <taxon>Uroviricota</taxon>
        <taxon>Caudoviricetes</taxon>
        <taxon>Autographivirales</taxon>
        <taxon>Autographivirales incertae sedis</taxon>
        <taxon>Dynamenevirus</taxon>
        <taxon>Dynamenevirus CRP114</taxon>
    </lineage>
</organism>
<evidence type="ECO:0000313" key="3">
    <source>
        <dbReference type="Proteomes" id="UP001301566"/>
    </source>
</evidence>
<keyword evidence="1" id="KW-1133">Transmembrane helix</keyword>
<evidence type="ECO:0000313" key="2">
    <source>
        <dbReference type="EMBL" id="WMM95246.1"/>
    </source>
</evidence>
<reference evidence="2 3" key="1">
    <citation type="submission" date="2023-08" db="EMBL/GenBank/DDBJ databases">
        <authorList>
            <person name="Du S."/>
            <person name="Wu Z."/>
            <person name="Wu Y."/>
            <person name="Yang M."/>
            <person name="Shao J."/>
            <person name="Liu H."/>
            <person name="Zhao Y."/>
            <person name="Zhang Z."/>
        </authorList>
    </citation>
    <scope>NUCLEOTIDE SEQUENCE [LARGE SCALE GENOMIC DNA]</scope>
</reference>
<dbReference type="Proteomes" id="UP001301566">
    <property type="component" value="Segment"/>
</dbReference>
<gene>
    <name evidence="2" type="ORF">CRP114_gp47</name>
</gene>
<keyword evidence="3" id="KW-1185">Reference proteome</keyword>
<accession>A0AAX3ZWD8</accession>
<keyword evidence="1" id="KW-0472">Membrane</keyword>
<dbReference type="EMBL" id="OR420740">
    <property type="protein sequence ID" value="WMM95246.1"/>
    <property type="molecule type" value="Genomic_DNA"/>
</dbReference>
<sequence>MNLNPLGGIVDGLAKGLDELFTSEEEREAAKLKLATLMQQPHMLQAVANIEGAKHRSVFVAGWRPAIGWVAALGLGYQFLVLPFAGLINAYLKLPAELPQLQAEQLMTLVLSLLGLGGMRTFEKYKGAAK</sequence>
<proteinExistence type="predicted"/>
<dbReference type="InterPro" id="IPR021497">
    <property type="entry name" value="GTA_holin_3TM"/>
</dbReference>
<evidence type="ECO:0008006" key="4">
    <source>
        <dbReference type="Google" id="ProtNLM"/>
    </source>
</evidence>
<protein>
    <recommendedName>
        <fullName evidence="4">Holin</fullName>
    </recommendedName>
</protein>
<dbReference type="Pfam" id="PF11351">
    <property type="entry name" value="GTA_holin_3TM"/>
    <property type="match status" value="1"/>
</dbReference>
<feature type="transmembrane region" description="Helical" evidence="1">
    <location>
        <begin position="66"/>
        <end position="85"/>
    </location>
</feature>
<keyword evidence="1" id="KW-0812">Transmembrane</keyword>